<accession>A0A090ZDI1</accession>
<dbReference type="InterPro" id="IPR050950">
    <property type="entry name" value="HTH-type_LysR_regulators"/>
</dbReference>
<organism evidence="6 8">
    <name type="scientific">Paenibacillus macerans</name>
    <name type="common">Bacillus macerans</name>
    <dbReference type="NCBI Taxonomy" id="44252"/>
    <lineage>
        <taxon>Bacteria</taxon>
        <taxon>Bacillati</taxon>
        <taxon>Bacillota</taxon>
        <taxon>Bacilli</taxon>
        <taxon>Bacillales</taxon>
        <taxon>Paenibacillaceae</taxon>
        <taxon>Paenibacillus</taxon>
    </lineage>
</organism>
<keyword evidence="3" id="KW-0238">DNA-binding</keyword>
<dbReference type="GO" id="GO:0005829">
    <property type="term" value="C:cytosol"/>
    <property type="evidence" value="ECO:0007669"/>
    <property type="project" value="TreeGrafter"/>
</dbReference>
<keyword evidence="8" id="KW-1185">Reference proteome</keyword>
<dbReference type="STRING" id="44252.DJ90_1515"/>
<sequence length="297" mass="33629">MELLQLQYFRTVARLEHMTKAAEEIRIAQPALSQTIARLEADLGVPLFDRNGRHIKLNGYGKAFLKKIEPALALIEEGRAEVADLAGLEGGRVFLSTTTHKCFTDVIGSFISRHPKARLQITQASTLDKIKQLRSGDIDFCITFPPLQEEGIEGIPFLTENINIAVPLAHRLADRSNIDLSELADDPFICIHAQNPFRQMTDAFCEQAGFAPNVVCEVDELSGVIHFLRTGIGVAFLPETLFEGQEMGFRLIRIENPDCRRTYQIAWLKDRYLSVAARTFRDYVVDYFQEQPKQYKI</sequence>
<dbReference type="GO" id="GO:0003700">
    <property type="term" value="F:DNA-binding transcription factor activity"/>
    <property type="evidence" value="ECO:0007669"/>
    <property type="project" value="InterPro"/>
</dbReference>
<proteinExistence type="inferred from homology"/>
<evidence type="ECO:0000313" key="9">
    <source>
        <dbReference type="Proteomes" id="UP000442469"/>
    </source>
</evidence>
<dbReference type="Gene3D" id="3.40.190.290">
    <property type="match status" value="1"/>
</dbReference>
<evidence type="ECO:0000313" key="8">
    <source>
        <dbReference type="Proteomes" id="UP000029278"/>
    </source>
</evidence>
<dbReference type="RefSeq" id="WP_036623234.1">
    <property type="nucleotide sequence ID" value="NZ_BGML01000003.1"/>
</dbReference>
<evidence type="ECO:0000313" key="6">
    <source>
        <dbReference type="EMBL" id="KFN08275.1"/>
    </source>
</evidence>
<dbReference type="PATRIC" id="fig|44252.3.peg.3137"/>
<keyword evidence="4" id="KW-0804">Transcription</keyword>
<evidence type="ECO:0000259" key="5">
    <source>
        <dbReference type="PROSITE" id="PS50931"/>
    </source>
</evidence>
<dbReference type="EMBL" id="WNZZ01000016">
    <property type="protein sequence ID" value="MUG24579.1"/>
    <property type="molecule type" value="Genomic_DNA"/>
</dbReference>
<evidence type="ECO:0000256" key="2">
    <source>
        <dbReference type="ARBA" id="ARBA00023015"/>
    </source>
</evidence>
<gene>
    <name evidence="6" type="ORF">DJ90_1515</name>
    <name evidence="7" type="ORF">GNQ08_19595</name>
</gene>
<dbReference type="GeneID" id="77007432"/>
<evidence type="ECO:0000313" key="7">
    <source>
        <dbReference type="EMBL" id="MUG24579.1"/>
    </source>
</evidence>
<protein>
    <submittedName>
        <fullName evidence="6">Bacterial regulatory helix-turn-helix, lysR family protein</fullName>
    </submittedName>
    <submittedName>
        <fullName evidence="7">LysR family transcriptional regulator</fullName>
    </submittedName>
</protein>
<dbReference type="PRINTS" id="PR00039">
    <property type="entry name" value="HTHLYSR"/>
</dbReference>
<dbReference type="EMBL" id="JMQA01000029">
    <property type="protein sequence ID" value="KFN08275.1"/>
    <property type="molecule type" value="Genomic_DNA"/>
</dbReference>
<dbReference type="FunFam" id="1.10.10.10:FF:000001">
    <property type="entry name" value="LysR family transcriptional regulator"/>
    <property type="match status" value="1"/>
</dbReference>
<dbReference type="OrthoDB" id="9803735at2"/>
<dbReference type="Gene3D" id="1.10.10.10">
    <property type="entry name" value="Winged helix-like DNA-binding domain superfamily/Winged helix DNA-binding domain"/>
    <property type="match status" value="1"/>
</dbReference>
<feature type="domain" description="HTH lysR-type" evidence="5">
    <location>
        <begin position="1"/>
        <end position="58"/>
    </location>
</feature>
<dbReference type="Proteomes" id="UP000442469">
    <property type="component" value="Unassembled WGS sequence"/>
</dbReference>
<dbReference type="GO" id="GO:0003677">
    <property type="term" value="F:DNA binding"/>
    <property type="evidence" value="ECO:0007669"/>
    <property type="project" value="UniProtKB-KW"/>
</dbReference>
<reference evidence="7 9" key="2">
    <citation type="submission" date="2019-11" db="EMBL/GenBank/DDBJ databases">
        <title>Draft genome sequences of five Paenibacillus species of dairy origin.</title>
        <authorList>
            <person name="Olajide A.M."/>
            <person name="Chen S."/>
            <person name="Lapointe G."/>
        </authorList>
    </citation>
    <scope>NUCLEOTIDE SEQUENCE [LARGE SCALE GENOMIC DNA]</scope>
    <source>
        <strain evidence="7 9">3CT49</strain>
    </source>
</reference>
<dbReference type="SUPFAM" id="SSF53850">
    <property type="entry name" value="Periplasmic binding protein-like II"/>
    <property type="match status" value="1"/>
</dbReference>
<dbReference type="HOGENOM" id="CLU_039613_6_2_9"/>
<name>A0A090ZDI1_PAEMA</name>
<reference evidence="6 8" key="1">
    <citation type="submission" date="2014-04" db="EMBL/GenBank/DDBJ databases">
        <authorList>
            <person name="Bishop-Lilly K.A."/>
            <person name="Broomall S.M."/>
            <person name="Chain P.S."/>
            <person name="Chertkov O."/>
            <person name="Coyne S.R."/>
            <person name="Daligault H.E."/>
            <person name="Davenport K.W."/>
            <person name="Erkkila T."/>
            <person name="Frey K.G."/>
            <person name="Gibbons H.S."/>
            <person name="Gu W."/>
            <person name="Jaissle J."/>
            <person name="Johnson S.L."/>
            <person name="Koroleva G.I."/>
            <person name="Ladner J.T."/>
            <person name="Lo C.-C."/>
            <person name="Minogue T.D."/>
            <person name="Munk C."/>
            <person name="Palacios G.F."/>
            <person name="Redden C.L."/>
            <person name="Rosenzweig C.N."/>
            <person name="Scholz M.B."/>
            <person name="Teshima H."/>
            <person name="Xu Y."/>
        </authorList>
    </citation>
    <scope>NUCLEOTIDE SEQUENCE [LARGE SCALE GENOMIC DNA]</scope>
    <source>
        <strain evidence="6 8">8244</strain>
    </source>
</reference>
<dbReference type="Pfam" id="PF00126">
    <property type="entry name" value="HTH_1"/>
    <property type="match status" value="1"/>
</dbReference>
<comment type="caution">
    <text evidence="6">The sequence shown here is derived from an EMBL/GenBank/DDBJ whole genome shotgun (WGS) entry which is preliminary data.</text>
</comment>
<dbReference type="InterPro" id="IPR036390">
    <property type="entry name" value="WH_DNA-bd_sf"/>
</dbReference>
<keyword evidence="2" id="KW-0805">Transcription regulation</keyword>
<evidence type="ECO:0000256" key="1">
    <source>
        <dbReference type="ARBA" id="ARBA00009437"/>
    </source>
</evidence>
<dbReference type="PANTHER" id="PTHR30419:SF28">
    <property type="entry name" value="HTH-TYPE TRANSCRIPTIONAL REGULATOR BSDA"/>
    <property type="match status" value="1"/>
</dbReference>
<dbReference type="InterPro" id="IPR000847">
    <property type="entry name" value="LysR_HTH_N"/>
</dbReference>
<dbReference type="InterPro" id="IPR036388">
    <property type="entry name" value="WH-like_DNA-bd_sf"/>
</dbReference>
<dbReference type="AlphaFoldDB" id="A0A090ZDI1"/>
<dbReference type="PANTHER" id="PTHR30419">
    <property type="entry name" value="HTH-TYPE TRANSCRIPTIONAL REGULATOR YBHD"/>
    <property type="match status" value="1"/>
</dbReference>
<comment type="similarity">
    <text evidence="1">Belongs to the LysR transcriptional regulatory family.</text>
</comment>
<dbReference type="InterPro" id="IPR005119">
    <property type="entry name" value="LysR_subst-bd"/>
</dbReference>
<evidence type="ECO:0000256" key="4">
    <source>
        <dbReference type="ARBA" id="ARBA00023163"/>
    </source>
</evidence>
<dbReference type="PROSITE" id="PS50931">
    <property type="entry name" value="HTH_LYSR"/>
    <property type="match status" value="1"/>
</dbReference>
<dbReference type="SUPFAM" id="SSF46785">
    <property type="entry name" value="Winged helix' DNA-binding domain"/>
    <property type="match status" value="1"/>
</dbReference>
<dbReference type="Pfam" id="PF03466">
    <property type="entry name" value="LysR_substrate"/>
    <property type="match status" value="1"/>
</dbReference>
<evidence type="ECO:0000256" key="3">
    <source>
        <dbReference type="ARBA" id="ARBA00023125"/>
    </source>
</evidence>
<dbReference type="Proteomes" id="UP000029278">
    <property type="component" value="Unassembled WGS sequence"/>
</dbReference>